<dbReference type="Pfam" id="PF04085">
    <property type="entry name" value="MreC"/>
    <property type="match status" value="1"/>
</dbReference>
<dbReference type="InterPro" id="IPR042175">
    <property type="entry name" value="Cell/Rod_MreC_2"/>
</dbReference>
<reference evidence="7" key="2">
    <citation type="journal article" date="2021" name="Mar. Drugs">
        <title>Genome Reduction and Secondary Metabolism of the Marine Sponge-Associated Cyanobacterium Leptothoe.</title>
        <authorList>
            <person name="Konstantinou D."/>
            <person name="Popin R.V."/>
            <person name="Fewer D.P."/>
            <person name="Sivonen K."/>
            <person name="Gkelis S."/>
        </authorList>
    </citation>
    <scope>NUCLEOTIDE SEQUENCE</scope>
    <source>
        <strain evidence="7">TAU-MAC 1115</strain>
    </source>
</reference>
<evidence type="ECO:0000256" key="2">
    <source>
        <dbReference type="ARBA" id="ARBA00013855"/>
    </source>
</evidence>
<gene>
    <name evidence="7" type="primary">mreC</name>
    <name evidence="7" type="ORF">IXB50_12115</name>
</gene>
<proteinExistence type="inferred from homology"/>
<dbReference type="InterPro" id="IPR055342">
    <property type="entry name" value="MreC_beta-barrel_core"/>
</dbReference>
<feature type="domain" description="Rod shape-determining protein MreC beta-barrel core" evidence="6">
    <location>
        <begin position="97"/>
        <end position="240"/>
    </location>
</feature>
<evidence type="ECO:0000259" key="6">
    <source>
        <dbReference type="Pfam" id="PF04085"/>
    </source>
</evidence>
<accession>A0A947GNQ8</accession>
<dbReference type="AlphaFoldDB" id="A0A947GNQ8"/>
<dbReference type="Proteomes" id="UP000717364">
    <property type="component" value="Unassembled WGS sequence"/>
</dbReference>
<evidence type="ECO:0000256" key="3">
    <source>
        <dbReference type="ARBA" id="ARBA00022960"/>
    </source>
</evidence>
<name>A0A947GNQ8_9CYAN</name>
<comment type="caution">
    <text evidence="7">The sequence shown here is derived from an EMBL/GenBank/DDBJ whole genome shotgun (WGS) entry which is preliminary data.</text>
</comment>
<reference evidence="7" key="1">
    <citation type="submission" date="2020-11" db="EMBL/GenBank/DDBJ databases">
        <authorList>
            <person name="Konstantinou D."/>
            <person name="Gkelis S."/>
            <person name="Popin R."/>
            <person name="Fewer D."/>
            <person name="Sivonen K."/>
        </authorList>
    </citation>
    <scope>NUCLEOTIDE SEQUENCE</scope>
    <source>
        <strain evidence="7">TAU-MAC 1115</strain>
    </source>
</reference>
<evidence type="ECO:0000256" key="5">
    <source>
        <dbReference type="SAM" id="Coils"/>
    </source>
</evidence>
<feature type="coiled-coil region" evidence="5">
    <location>
        <begin position="62"/>
        <end position="89"/>
    </location>
</feature>
<dbReference type="RefSeq" id="WP_215609234.1">
    <property type="nucleotide sequence ID" value="NZ_JADOES010000021.1"/>
</dbReference>
<dbReference type="PANTHER" id="PTHR34138">
    <property type="entry name" value="CELL SHAPE-DETERMINING PROTEIN MREC"/>
    <property type="match status" value="1"/>
</dbReference>
<dbReference type="Gene3D" id="2.40.10.350">
    <property type="entry name" value="Rod shape-determining protein MreC, domain 2"/>
    <property type="match status" value="1"/>
</dbReference>
<dbReference type="InterPro" id="IPR042177">
    <property type="entry name" value="Cell/Rod_1"/>
</dbReference>
<dbReference type="PANTHER" id="PTHR34138:SF1">
    <property type="entry name" value="CELL SHAPE-DETERMINING PROTEIN MREC"/>
    <property type="match status" value="1"/>
</dbReference>
<dbReference type="NCBIfam" id="NF010527">
    <property type="entry name" value="PRK13922.6-2"/>
    <property type="match status" value="1"/>
</dbReference>
<keyword evidence="3" id="KW-0133">Cell shape</keyword>
<dbReference type="Gene3D" id="2.40.10.340">
    <property type="entry name" value="Rod shape-determining protein MreC, domain 1"/>
    <property type="match status" value="1"/>
</dbReference>
<dbReference type="GO" id="GO:0005886">
    <property type="term" value="C:plasma membrane"/>
    <property type="evidence" value="ECO:0007669"/>
    <property type="project" value="TreeGrafter"/>
</dbReference>
<dbReference type="InterPro" id="IPR007221">
    <property type="entry name" value="MreC"/>
</dbReference>
<sequence>MFALRRWWDRYATRAGIATLVIGLAWAMRQSQGAVIYEIYQVLTSPLHPGLTQAERLENAYILELQQRVIELENQNQGLRENINYADSQGKVTIAAVIGRSADNWWQQITVNKGSSDGVTEGDMATGPGGLVGRVLSVSPSTSQILLITDPTSQMGVKVSRSRALGVVRGNVDGRVVMQFFETTPDVKPGDVIVTSSYSRLFPQGVPVGRIESMDLKKSPAPEAVIQLSSPLNILEWVTIHPFEAKTDVNAPPAEIVDDKATP</sequence>
<dbReference type="EMBL" id="JADOES010000021">
    <property type="protein sequence ID" value="MBT9316166.1"/>
    <property type="molecule type" value="Genomic_DNA"/>
</dbReference>
<dbReference type="NCBIfam" id="TIGR00219">
    <property type="entry name" value="mreC"/>
    <property type="match status" value="1"/>
</dbReference>
<protein>
    <recommendedName>
        <fullName evidence="2">Cell shape-determining protein MreC</fullName>
    </recommendedName>
    <alternativeName>
        <fullName evidence="4">Cell shape protein MreC</fullName>
    </alternativeName>
</protein>
<comment type="similarity">
    <text evidence="1">Belongs to the MreC family.</text>
</comment>
<organism evidence="7 8">
    <name type="scientific">Leptothoe spongobia TAU-MAC 1115</name>
    <dbReference type="NCBI Taxonomy" id="1967444"/>
    <lineage>
        <taxon>Bacteria</taxon>
        <taxon>Bacillati</taxon>
        <taxon>Cyanobacteriota</taxon>
        <taxon>Cyanophyceae</taxon>
        <taxon>Nodosilineales</taxon>
        <taxon>Cymatolegaceae</taxon>
        <taxon>Leptothoe</taxon>
        <taxon>Leptothoe spongobia</taxon>
    </lineage>
</organism>
<evidence type="ECO:0000256" key="4">
    <source>
        <dbReference type="ARBA" id="ARBA00032089"/>
    </source>
</evidence>
<keyword evidence="5" id="KW-0175">Coiled coil</keyword>
<evidence type="ECO:0000256" key="1">
    <source>
        <dbReference type="ARBA" id="ARBA00009369"/>
    </source>
</evidence>
<evidence type="ECO:0000313" key="8">
    <source>
        <dbReference type="Proteomes" id="UP000717364"/>
    </source>
</evidence>
<keyword evidence="8" id="KW-1185">Reference proteome</keyword>
<evidence type="ECO:0000313" key="7">
    <source>
        <dbReference type="EMBL" id="MBT9316166.1"/>
    </source>
</evidence>
<dbReference type="GO" id="GO:0008360">
    <property type="term" value="P:regulation of cell shape"/>
    <property type="evidence" value="ECO:0007669"/>
    <property type="project" value="UniProtKB-KW"/>
</dbReference>